<name>A0AAN9SJ94_PSOTE</name>
<evidence type="ECO:0000313" key="1">
    <source>
        <dbReference type="EMBL" id="KAK7395153.1"/>
    </source>
</evidence>
<organism evidence="1 2">
    <name type="scientific">Psophocarpus tetragonolobus</name>
    <name type="common">Winged bean</name>
    <name type="synonym">Dolichos tetragonolobus</name>
    <dbReference type="NCBI Taxonomy" id="3891"/>
    <lineage>
        <taxon>Eukaryota</taxon>
        <taxon>Viridiplantae</taxon>
        <taxon>Streptophyta</taxon>
        <taxon>Embryophyta</taxon>
        <taxon>Tracheophyta</taxon>
        <taxon>Spermatophyta</taxon>
        <taxon>Magnoliopsida</taxon>
        <taxon>eudicotyledons</taxon>
        <taxon>Gunneridae</taxon>
        <taxon>Pentapetalae</taxon>
        <taxon>rosids</taxon>
        <taxon>fabids</taxon>
        <taxon>Fabales</taxon>
        <taxon>Fabaceae</taxon>
        <taxon>Papilionoideae</taxon>
        <taxon>50 kb inversion clade</taxon>
        <taxon>NPAAA clade</taxon>
        <taxon>indigoferoid/millettioid clade</taxon>
        <taxon>Phaseoleae</taxon>
        <taxon>Psophocarpus</taxon>
    </lineage>
</organism>
<dbReference type="AlphaFoldDB" id="A0AAN9SJ94"/>
<accession>A0AAN9SJ94</accession>
<protein>
    <submittedName>
        <fullName evidence="1">Uncharacterized protein</fullName>
    </submittedName>
</protein>
<dbReference type="EMBL" id="JAYMYS010000004">
    <property type="protein sequence ID" value="KAK7395153.1"/>
    <property type="molecule type" value="Genomic_DNA"/>
</dbReference>
<dbReference type="Proteomes" id="UP001386955">
    <property type="component" value="Unassembled WGS sequence"/>
</dbReference>
<sequence>MDMRVLARDLILRRNSVMDQPPSFVFLRSVCNVTNALALSLVGDRGGGGVACDKDGNIQMQMHLFKFISGDDDAL</sequence>
<reference evidence="1 2" key="1">
    <citation type="submission" date="2024-01" db="EMBL/GenBank/DDBJ databases">
        <title>The genomes of 5 underutilized Papilionoideae crops provide insights into root nodulation and disease resistanc.</title>
        <authorList>
            <person name="Jiang F."/>
        </authorList>
    </citation>
    <scope>NUCLEOTIDE SEQUENCE [LARGE SCALE GENOMIC DNA]</scope>
    <source>
        <strain evidence="1">DUOXIRENSHENG_FW03</strain>
        <tissue evidence="1">Leaves</tissue>
    </source>
</reference>
<proteinExistence type="predicted"/>
<keyword evidence="2" id="KW-1185">Reference proteome</keyword>
<evidence type="ECO:0000313" key="2">
    <source>
        <dbReference type="Proteomes" id="UP001386955"/>
    </source>
</evidence>
<gene>
    <name evidence="1" type="ORF">VNO78_15698</name>
</gene>
<comment type="caution">
    <text evidence="1">The sequence shown here is derived from an EMBL/GenBank/DDBJ whole genome shotgun (WGS) entry which is preliminary data.</text>
</comment>